<dbReference type="CDD" id="cd04301">
    <property type="entry name" value="NAT_SF"/>
    <property type="match status" value="1"/>
</dbReference>
<protein>
    <submittedName>
        <fullName evidence="2">Unannotated protein</fullName>
    </submittedName>
</protein>
<reference evidence="2" key="1">
    <citation type="submission" date="2020-05" db="EMBL/GenBank/DDBJ databases">
        <authorList>
            <person name="Chiriac C."/>
            <person name="Salcher M."/>
            <person name="Ghai R."/>
            <person name="Kavagutti S V."/>
        </authorList>
    </citation>
    <scope>NUCLEOTIDE SEQUENCE</scope>
</reference>
<dbReference type="PANTHER" id="PTHR43072:SF60">
    <property type="entry name" value="L-2,4-DIAMINOBUTYRIC ACID ACETYLTRANSFERASE"/>
    <property type="match status" value="1"/>
</dbReference>
<dbReference type="Gene3D" id="3.40.630.30">
    <property type="match status" value="1"/>
</dbReference>
<dbReference type="EMBL" id="CAEZXN010000003">
    <property type="protein sequence ID" value="CAB4685524.1"/>
    <property type="molecule type" value="Genomic_DNA"/>
</dbReference>
<name>A0A6J6NLA9_9ZZZZ</name>
<dbReference type="PROSITE" id="PS51186">
    <property type="entry name" value="GNAT"/>
    <property type="match status" value="1"/>
</dbReference>
<dbReference type="PANTHER" id="PTHR43072">
    <property type="entry name" value="N-ACETYLTRANSFERASE"/>
    <property type="match status" value="1"/>
</dbReference>
<dbReference type="AlphaFoldDB" id="A0A6J6NLA9"/>
<evidence type="ECO:0000313" key="2">
    <source>
        <dbReference type="EMBL" id="CAB4685524.1"/>
    </source>
</evidence>
<dbReference type="InterPro" id="IPR000182">
    <property type="entry name" value="GNAT_dom"/>
</dbReference>
<dbReference type="SUPFAM" id="SSF55729">
    <property type="entry name" value="Acyl-CoA N-acyltransferases (Nat)"/>
    <property type="match status" value="1"/>
</dbReference>
<dbReference type="InterPro" id="IPR056935">
    <property type="entry name" value="Rv0428c-like_C"/>
</dbReference>
<dbReference type="InterPro" id="IPR016181">
    <property type="entry name" value="Acyl_CoA_acyltransferase"/>
</dbReference>
<accession>A0A6J6NLA9</accession>
<evidence type="ECO:0000259" key="1">
    <source>
        <dbReference type="PROSITE" id="PS51186"/>
    </source>
</evidence>
<dbReference type="GO" id="GO:0016747">
    <property type="term" value="F:acyltransferase activity, transferring groups other than amino-acyl groups"/>
    <property type="evidence" value="ECO:0007669"/>
    <property type="project" value="InterPro"/>
</dbReference>
<feature type="domain" description="N-acetyltransferase" evidence="1">
    <location>
        <begin position="175"/>
        <end position="322"/>
    </location>
</feature>
<proteinExistence type="predicted"/>
<organism evidence="2">
    <name type="scientific">freshwater metagenome</name>
    <dbReference type="NCBI Taxonomy" id="449393"/>
    <lineage>
        <taxon>unclassified sequences</taxon>
        <taxon>metagenomes</taxon>
        <taxon>ecological metagenomes</taxon>
    </lineage>
</organism>
<sequence length="322" mass="35819">MGALPEQAANDLLRHVGERLSVRVQSEQGHTDDLVGILLPTGELETKNGVRTFDPARVVAWRVVKAPRGTGVPMSQRILDIESASSELWAPTDQERTLRWHMRAAGGFTRRANSMTPIAAPWESRAWSGNSLDTDLTEADRFYQAHDLPTIVALPMPLYEDLAAILIAREWRSVLDISVMVRIDRNSVDEISKEHLGQIEISTTPDAAWIDAHGRALGNDGHSVLTSGTPRFLSYVIDDEIVGTARVGFARQWSALGAVRVDPKHRRKGIARALVERAINVAQDQGFPFMLLQVDCDNHAAITLYESLGFTHHHRNIYLSRD</sequence>
<gene>
    <name evidence="2" type="ORF">UFOPK2423_00232</name>
</gene>
<dbReference type="Pfam" id="PF24553">
    <property type="entry name" value="Rv0428c_C"/>
    <property type="match status" value="1"/>
</dbReference>